<dbReference type="RefSeq" id="WP_175364024.1">
    <property type="nucleotide sequence ID" value="NZ_JABFMR010000040.1"/>
</dbReference>
<protein>
    <submittedName>
        <fullName evidence="1">Uncharacterized protein</fullName>
    </submittedName>
</protein>
<accession>A0A7Y5ZCD8</accession>
<reference evidence="1 2" key="1">
    <citation type="journal article" date="2020" name="Front. Plant Sci.">
        <title>Isolation of Rhizosphere Bacteria That Improve Quality and Water Stress Tolerance in Greenhouse Ornamentals.</title>
        <authorList>
            <person name="Nordstedt N.P."/>
            <person name="Jones M.L."/>
        </authorList>
    </citation>
    <scope>NUCLEOTIDE SEQUENCE [LARGE SCALE GENOMIC DNA]</scope>
    <source>
        <strain evidence="1 2">C7D2</strain>
    </source>
</reference>
<evidence type="ECO:0000313" key="2">
    <source>
        <dbReference type="Proteomes" id="UP000536720"/>
    </source>
</evidence>
<dbReference type="Proteomes" id="UP000536720">
    <property type="component" value="Unassembled WGS sequence"/>
</dbReference>
<dbReference type="EMBL" id="JABFMR010000040">
    <property type="protein sequence ID" value="NUT89841.1"/>
    <property type="molecule type" value="Genomic_DNA"/>
</dbReference>
<gene>
    <name evidence="1" type="ORF">HNO91_25740</name>
</gene>
<organism evidence="1 2">
    <name type="scientific">Pseudomonas corrugata</name>
    <dbReference type="NCBI Taxonomy" id="47879"/>
    <lineage>
        <taxon>Bacteria</taxon>
        <taxon>Pseudomonadati</taxon>
        <taxon>Pseudomonadota</taxon>
        <taxon>Gammaproteobacteria</taxon>
        <taxon>Pseudomonadales</taxon>
        <taxon>Pseudomonadaceae</taxon>
        <taxon>Pseudomonas</taxon>
    </lineage>
</organism>
<dbReference type="AlphaFoldDB" id="A0A7Y5ZCD8"/>
<evidence type="ECO:0000313" key="1">
    <source>
        <dbReference type="EMBL" id="NUT89841.1"/>
    </source>
</evidence>
<proteinExistence type="predicted"/>
<sequence>MDLTDLTLSRAGSLPQGIKAEQTTRKRHEAIVGASLLAMMADQSVWI</sequence>
<name>A0A7Y5ZCD8_9PSED</name>
<comment type="caution">
    <text evidence="1">The sequence shown here is derived from an EMBL/GenBank/DDBJ whole genome shotgun (WGS) entry which is preliminary data.</text>
</comment>